<dbReference type="EMBL" id="NEDP02003363">
    <property type="protein sequence ID" value="OWF48862.1"/>
    <property type="molecule type" value="Genomic_DNA"/>
</dbReference>
<proteinExistence type="inferred from homology"/>
<comment type="caution">
    <text evidence="3">The sequence shown here is derived from an EMBL/GenBank/DDBJ whole genome shotgun (WGS) entry which is preliminary data.</text>
</comment>
<dbReference type="Proteomes" id="UP000242188">
    <property type="component" value="Unassembled WGS sequence"/>
</dbReference>
<dbReference type="PANTHER" id="PTHR10411:SF8">
    <property type="entry name" value="FI09246P"/>
    <property type="match status" value="1"/>
</dbReference>
<name>A0A210QJD9_MIZYE</name>
<gene>
    <name evidence="3" type="ORF">KP79_PYT08750</name>
</gene>
<dbReference type="InterPro" id="IPR004038">
    <property type="entry name" value="Ribosomal_eL8/eL30/eS12/Gad45"/>
</dbReference>
<evidence type="ECO:0000313" key="3">
    <source>
        <dbReference type="EMBL" id="OWF48862.1"/>
    </source>
</evidence>
<dbReference type="OrthoDB" id="5976967at2759"/>
<dbReference type="Gene3D" id="3.30.1330.30">
    <property type="match status" value="1"/>
</dbReference>
<dbReference type="Pfam" id="PF01248">
    <property type="entry name" value="Ribosomal_L7Ae"/>
    <property type="match status" value="1"/>
</dbReference>
<dbReference type="SUPFAM" id="SSF55315">
    <property type="entry name" value="L30e-like"/>
    <property type="match status" value="1"/>
</dbReference>
<accession>A0A210QJD9</accession>
<dbReference type="GO" id="GO:0051726">
    <property type="term" value="P:regulation of cell cycle"/>
    <property type="evidence" value="ECO:0007669"/>
    <property type="project" value="InterPro"/>
</dbReference>
<dbReference type="PANTHER" id="PTHR10411">
    <property type="entry name" value="GROWTH ARREST AND DNA DAMAGE-INDUCIBLE PROTEIN GADD45"/>
    <property type="match status" value="1"/>
</dbReference>
<dbReference type="GO" id="GO:0005737">
    <property type="term" value="C:cytoplasm"/>
    <property type="evidence" value="ECO:0007669"/>
    <property type="project" value="TreeGrafter"/>
</dbReference>
<dbReference type="InterPro" id="IPR024824">
    <property type="entry name" value="GADD45"/>
</dbReference>
<dbReference type="InterPro" id="IPR029064">
    <property type="entry name" value="Ribosomal_eL30-like_sf"/>
</dbReference>
<reference evidence="3 4" key="1">
    <citation type="journal article" date="2017" name="Nat. Ecol. Evol.">
        <title>Scallop genome provides insights into evolution of bilaterian karyotype and development.</title>
        <authorList>
            <person name="Wang S."/>
            <person name="Zhang J."/>
            <person name="Jiao W."/>
            <person name="Li J."/>
            <person name="Xun X."/>
            <person name="Sun Y."/>
            <person name="Guo X."/>
            <person name="Huan P."/>
            <person name="Dong B."/>
            <person name="Zhang L."/>
            <person name="Hu X."/>
            <person name="Sun X."/>
            <person name="Wang J."/>
            <person name="Zhao C."/>
            <person name="Wang Y."/>
            <person name="Wang D."/>
            <person name="Huang X."/>
            <person name="Wang R."/>
            <person name="Lv J."/>
            <person name="Li Y."/>
            <person name="Zhang Z."/>
            <person name="Liu B."/>
            <person name="Lu W."/>
            <person name="Hui Y."/>
            <person name="Liang J."/>
            <person name="Zhou Z."/>
            <person name="Hou R."/>
            <person name="Li X."/>
            <person name="Liu Y."/>
            <person name="Li H."/>
            <person name="Ning X."/>
            <person name="Lin Y."/>
            <person name="Zhao L."/>
            <person name="Xing Q."/>
            <person name="Dou J."/>
            <person name="Li Y."/>
            <person name="Mao J."/>
            <person name="Guo H."/>
            <person name="Dou H."/>
            <person name="Li T."/>
            <person name="Mu C."/>
            <person name="Jiang W."/>
            <person name="Fu Q."/>
            <person name="Fu X."/>
            <person name="Miao Y."/>
            <person name="Liu J."/>
            <person name="Yu Q."/>
            <person name="Li R."/>
            <person name="Liao H."/>
            <person name="Li X."/>
            <person name="Kong Y."/>
            <person name="Jiang Z."/>
            <person name="Chourrout D."/>
            <person name="Li R."/>
            <person name="Bao Z."/>
        </authorList>
    </citation>
    <scope>NUCLEOTIDE SEQUENCE [LARGE SCALE GENOMIC DNA]</scope>
    <source>
        <strain evidence="3 4">PY_sf001</strain>
    </source>
</reference>
<evidence type="ECO:0000313" key="4">
    <source>
        <dbReference type="Proteomes" id="UP000242188"/>
    </source>
</evidence>
<organism evidence="3 4">
    <name type="scientific">Mizuhopecten yessoensis</name>
    <name type="common">Japanese scallop</name>
    <name type="synonym">Patinopecten yessoensis</name>
    <dbReference type="NCBI Taxonomy" id="6573"/>
    <lineage>
        <taxon>Eukaryota</taxon>
        <taxon>Metazoa</taxon>
        <taxon>Spiralia</taxon>
        <taxon>Lophotrochozoa</taxon>
        <taxon>Mollusca</taxon>
        <taxon>Bivalvia</taxon>
        <taxon>Autobranchia</taxon>
        <taxon>Pteriomorphia</taxon>
        <taxon>Pectinida</taxon>
        <taxon>Pectinoidea</taxon>
        <taxon>Pectinidae</taxon>
        <taxon>Mizuhopecten</taxon>
    </lineage>
</organism>
<feature type="domain" description="Ribosomal protein eL8/eL30/eS12/Gadd45" evidence="2">
    <location>
        <begin position="26"/>
        <end position="100"/>
    </location>
</feature>
<dbReference type="AlphaFoldDB" id="A0A210QJD9"/>
<comment type="similarity">
    <text evidence="1">Belongs to the GADD45 family.</text>
</comment>
<evidence type="ECO:0000259" key="2">
    <source>
        <dbReference type="Pfam" id="PF01248"/>
    </source>
</evidence>
<dbReference type="GO" id="GO:0005634">
    <property type="term" value="C:nucleus"/>
    <property type="evidence" value="ECO:0007669"/>
    <property type="project" value="InterPro"/>
</dbReference>
<protein>
    <submittedName>
        <fullName evidence="3">Growth arrest and DNA damage-inducible protein GADD45 alpha</fullName>
    </submittedName>
</protein>
<sequence>MTLPEGTEASAAICNKKPMNFGNIVKDFLMRASEEERITFGVYGCAKLMEANPDSVGLCVLAKAVPADVSVDIQNTLMEAHCVEHNVRVLKVDSSEKLEKILSLHYKNNKEGSPPHRPPAEYTCILVQHAKKEVPADEMLLACCDEMMTDGVLFHHPLQLPI</sequence>
<keyword evidence="4" id="KW-1185">Reference proteome</keyword>
<evidence type="ECO:0000256" key="1">
    <source>
        <dbReference type="ARBA" id="ARBA00007361"/>
    </source>
</evidence>